<feature type="domain" description="C3H1-type" evidence="7">
    <location>
        <begin position="93"/>
        <end position="121"/>
    </location>
</feature>
<organism evidence="8 9">
    <name type="scientific">Zizania palustris</name>
    <name type="common">Northern wild rice</name>
    <dbReference type="NCBI Taxonomy" id="103762"/>
    <lineage>
        <taxon>Eukaryota</taxon>
        <taxon>Viridiplantae</taxon>
        <taxon>Streptophyta</taxon>
        <taxon>Embryophyta</taxon>
        <taxon>Tracheophyta</taxon>
        <taxon>Spermatophyta</taxon>
        <taxon>Magnoliopsida</taxon>
        <taxon>Liliopsida</taxon>
        <taxon>Poales</taxon>
        <taxon>Poaceae</taxon>
        <taxon>BOP clade</taxon>
        <taxon>Oryzoideae</taxon>
        <taxon>Oryzeae</taxon>
        <taxon>Zizaniinae</taxon>
        <taxon>Zizania</taxon>
    </lineage>
</organism>
<comment type="caution">
    <text evidence="8">The sequence shown here is derived from an EMBL/GenBank/DDBJ whole genome shotgun (WGS) entry which is preliminary data.</text>
</comment>
<evidence type="ECO:0000256" key="6">
    <source>
        <dbReference type="SAM" id="MobiDB-lite"/>
    </source>
</evidence>
<name>A0A8J5R887_ZIZPA</name>
<evidence type="ECO:0000313" key="8">
    <source>
        <dbReference type="EMBL" id="KAG8048611.1"/>
    </source>
</evidence>
<dbReference type="OrthoDB" id="6053at2759"/>
<dbReference type="Pfam" id="PF00642">
    <property type="entry name" value="zf-CCCH"/>
    <property type="match status" value="1"/>
</dbReference>
<evidence type="ECO:0000259" key="7">
    <source>
        <dbReference type="PROSITE" id="PS50103"/>
    </source>
</evidence>
<feature type="zinc finger region" description="C3H1-type" evidence="5">
    <location>
        <begin position="93"/>
        <end position="121"/>
    </location>
</feature>
<keyword evidence="2 5" id="KW-0863">Zinc-finger</keyword>
<feature type="compositionally biased region" description="Basic residues" evidence="6">
    <location>
        <begin position="119"/>
        <end position="129"/>
    </location>
</feature>
<dbReference type="EMBL" id="JAAALK010000289">
    <property type="protein sequence ID" value="KAG8048611.1"/>
    <property type="molecule type" value="Genomic_DNA"/>
</dbReference>
<evidence type="ECO:0000256" key="1">
    <source>
        <dbReference type="ARBA" id="ARBA00022723"/>
    </source>
</evidence>
<feature type="compositionally biased region" description="Basic and acidic residues" evidence="6">
    <location>
        <begin position="1"/>
        <end position="14"/>
    </location>
</feature>
<dbReference type="InterPro" id="IPR000571">
    <property type="entry name" value="Znf_CCCH"/>
</dbReference>
<evidence type="ECO:0000256" key="5">
    <source>
        <dbReference type="PROSITE-ProRule" id="PRU00723"/>
    </source>
</evidence>
<gene>
    <name evidence="8" type="ORF">GUJ93_ZPchr0009g2114</name>
</gene>
<dbReference type="GO" id="GO:0003729">
    <property type="term" value="F:mRNA binding"/>
    <property type="evidence" value="ECO:0007669"/>
    <property type="project" value="TreeGrafter"/>
</dbReference>
<feature type="compositionally biased region" description="Low complexity" evidence="6">
    <location>
        <begin position="16"/>
        <end position="34"/>
    </location>
</feature>
<proteinExistence type="predicted"/>
<dbReference type="PROSITE" id="PS50103">
    <property type="entry name" value="ZF_C3H1"/>
    <property type="match status" value="1"/>
</dbReference>
<feature type="region of interest" description="Disordered" evidence="6">
    <location>
        <begin position="119"/>
        <end position="168"/>
    </location>
</feature>
<evidence type="ECO:0000256" key="4">
    <source>
        <dbReference type="ARBA" id="ARBA00023125"/>
    </source>
</evidence>
<keyword evidence="4" id="KW-0238">DNA-binding</keyword>
<keyword evidence="3 5" id="KW-0862">Zinc</keyword>
<dbReference type="Proteomes" id="UP000729402">
    <property type="component" value="Unassembled WGS sequence"/>
</dbReference>
<sequence>MADADTKGPHKSDPDASLIGSISVSSRSSGAGDAAEMEEQLAGLTIADQEELPKPTGWEDDPVIGGGDGVSREQLPATAEAAAADSRPRFPRRPGELDCTYYVKFGSCRFGMKCKFNHPSRKKKNRVKGCHGGSGSGSNSSSNKPSSPDDEQLTRGNTQNDLSTLHLC</sequence>
<protein>
    <recommendedName>
        <fullName evidence="7">C3H1-type domain-containing protein</fullName>
    </recommendedName>
</protein>
<keyword evidence="1 5" id="KW-0479">Metal-binding</keyword>
<accession>A0A8J5R887</accession>
<keyword evidence="9" id="KW-1185">Reference proteome</keyword>
<reference evidence="8" key="1">
    <citation type="journal article" date="2021" name="bioRxiv">
        <title>Whole Genome Assembly and Annotation of Northern Wild Rice, Zizania palustris L., Supports a Whole Genome Duplication in the Zizania Genus.</title>
        <authorList>
            <person name="Haas M."/>
            <person name="Kono T."/>
            <person name="Macchietto M."/>
            <person name="Millas R."/>
            <person name="McGilp L."/>
            <person name="Shao M."/>
            <person name="Duquette J."/>
            <person name="Hirsch C.N."/>
            <person name="Kimball J."/>
        </authorList>
    </citation>
    <scope>NUCLEOTIDE SEQUENCE</scope>
    <source>
        <tissue evidence="8">Fresh leaf tissue</tissue>
    </source>
</reference>
<dbReference type="PANTHER" id="PTHR12506">
    <property type="entry name" value="PROTEIN PHOSPHATASE RELATED"/>
    <property type="match status" value="1"/>
</dbReference>
<dbReference type="AlphaFoldDB" id="A0A8J5R887"/>
<evidence type="ECO:0000256" key="3">
    <source>
        <dbReference type="ARBA" id="ARBA00022833"/>
    </source>
</evidence>
<dbReference type="GO" id="GO:0008270">
    <property type="term" value="F:zinc ion binding"/>
    <property type="evidence" value="ECO:0007669"/>
    <property type="project" value="UniProtKB-KW"/>
</dbReference>
<evidence type="ECO:0000256" key="2">
    <source>
        <dbReference type="ARBA" id="ARBA00022771"/>
    </source>
</evidence>
<dbReference type="GO" id="GO:0003677">
    <property type="term" value="F:DNA binding"/>
    <property type="evidence" value="ECO:0007669"/>
    <property type="project" value="UniProtKB-KW"/>
</dbReference>
<dbReference type="PANTHER" id="PTHR12506:SF20">
    <property type="entry name" value="ZINC FINGER CCCH DOMAIN-CONTAINING PROTEIN 67"/>
    <property type="match status" value="1"/>
</dbReference>
<feature type="compositionally biased region" description="Polar residues" evidence="6">
    <location>
        <begin position="154"/>
        <end position="168"/>
    </location>
</feature>
<feature type="region of interest" description="Disordered" evidence="6">
    <location>
        <begin position="1"/>
        <end position="94"/>
    </location>
</feature>
<reference evidence="8" key="2">
    <citation type="submission" date="2021-02" db="EMBL/GenBank/DDBJ databases">
        <authorList>
            <person name="Kimball J.A."/>
            <person name="Haas M.W."/>
            <person name="Macchietto M."/>
            <person name="Kono T."/>
            <person name="Duquette J."/>
            <person name="Shao M."/>
        </authorList>
    </citation>
    <scope>NUCLEOTIDE SEQUENCE</scope>
    <source>
        <tissue evidence="8">Fresh leaf tissue</tissue>
    </source>
</reference>
<dbReference type="InterPro" id="IPR050974">
    <property type="entry name" value="Plant_ZF_CCCH"/>
</dbReference>
<evidence type="ECO:0000313" key="9">
    <source>
        <dbReference type="Proteomes" id="UP000729402"/>
    </source>
</evidence>
<feature type="compositionally biased region" description="Low complexity" evidence="6">
    <location>
        <begin position="137"/>
        <end position="146"/>
    </location>
</feature>